<dbReference type="SUPFAM" id="SSF57959">
    <property type="entry name" value="Leucine zipper domain"/>
    <property type="match status" value="1"/>
</dbReference>
<organism evidence="7 8">
    <name type="scientific">Dactylonectria estremocensis</name>
    <dbReference type="NCBI Taxonomy" id="1079267"/>
    <lineage>
        <taxon>Eukaryota</taxon>
        <taxon>Fungi</taxon>
        <taxon>Dikarya</taxon>
        <taxon>Ascomycota</taxon>
        <taxon>Pezizomycotina</taxon>
        <taxon>Sordariomycetes</taxon>
        <taxon>Hypocreomycetidae</taxon>
        <taxon>Hypocreales</taxon>
        <taxon>Nectriaceae</taxon>
        <taxon>Dactylonectria</taxon>
    </lineage>
</organism>
<reference evidence="7" key="1">
    <citation type="journal article" date="2021" name="Nat. Commun.">
        <title>Genetic determinants of endophytism in the Arabidopsis root mycobiome.</title>
        <authorList>
            <person name="Mesny F."/>
            <person name="Miyauchi S."/>
            <person name="Thiergart T."/>
            <person name="Pickel B."/>
            <person name="Atanasova L."/>
            <person name="Karlsson M."/>
            <person name="Huettel B."/>
            <person name="Barry K.W."/>
            <person name="Haridas S."/>
            <person name="Chen C."/>
            <person name="Bauer D."/>
            <person name="Andreopoulos W."/>
            <person name="Pangilinan J."/>
            <person name="LaButti K."/>
            <person name="Riley R."/>
            <person name="Lipzen A."/>
            <person name="Clum A."/>
            <person name="Drula E."/>
            <person name="Henrissat B."/>
            <person name="Kohler A."/>
            <person name="Grigoriev I.V."/>
            <person name="Martin F.M."/>
            <person name="Hacquard S."/>
        </authorList>
    </citation>
    <scope>NUCLEOTIDE SEQUENCE</scope>
    <source>
        <strain evidence="7">MPI-CAGE-AT-0021</strain>
    </source>
</reference>
<evidence type="ECO:0000256" key="1">
    <source>
        <dbReference type="ARBA" id="ARBA00004123"/>
    </source>
</evidence>
<keyword evidence="2" id="KW-0805">Transcription regulation</keyword>
<evidence type="ECO:0000256" key="5">
    <source>
        <dbReference type="SAM" id="MobiDB-lite"/>
    </source>
</evidence>
<name>A0A9P9E3T1_9HYPO</name>
<dbReference type="Gene3D" id="1.20.5.170">
    <property type="match status" value="1"/>
</dbReference>
<feature type="compositionally biased region" description="Low complexity" evidence="5">
    <location>
        <begin position="131"/>
        <end position="145"/>
    </location>
</feature>
<proteinExistence type="predicted"/>
<evidence type="ECO:0000313" key="8">
    <source>
        <dbReference type="Proteomes" id="UP000717696"/>
    </source>
</evidence>
<dbReference type="SMART" id="SM00338">
    <property type="entry name" value="BRLZ"/>
    <property type="match status" value="1"/>
</dbReference>
<dbReference type="InterPro" id="IPR046347">
    <property type="entry name" value="bZIP_sf"/>
</dbReference>
<evidence type="ECO:0000259" key="6">
    <source>
        <dbReference type="PROSITE" id="PS50217"/>
    </source>
</evidence>
<dbReference type="InterPro" id="IPR004827">
    <property type="entry name" value="bZIP"/>
</dbReference>
<comment type="subcellular location">
    <subcellularLocation>
        <location evidence="1">Nucleus</location>
    </subcellularLocation>
</comment>
<sequence>MAAFVHAWPPRAGDFAFGQCFDGIQSTPTVGCLATPPPYRMGISAHASRDAMAYHQAMNQVADASFFDEAIGASIFQTEAGVGFPTPAPQYIMAPKMLETLEPPRTVLPTVEHEQKPVVRSRNRRKSQATSSLSEASPPGPASEAPKPRKRGRKPKVEPSELTRARRTRKEETDDDEEEPPKDPRRRRILERNRVAATKCRLRKRDEASALASQEQAMEDQNRYLSTCFDQLTAEIYHLKTQLLQHTDCNCVLIQKYIANEARKSVDGLLNSSSGLLLPDGHTPACHRGSIASGTSATDSFSIQTPDTEVAAPTWTDPFQQGSRSSEVRDDMFDMVLEPFQKEPPVSTQSNPNMSSLSGCDQGVFINLGSPAQPVGGMVWDSPWGLQ</sequence>
<dbReference type="OrthoDB" id="295274at2759"/>
<dbReference type="InterPro" id="IPR051027">
    <property type="entry name" value="bZIP_transcription_factors"/>
</dbReference>
<keyword evidence="4" id="KW-0539">Nucleus</keyword>
<accession>A0A9P9E3T1</accession>
<keyword evidence="3" id="KW-0804">Transcription</keyword>
<keyword evidence="8" id="KW-1185">Reference proteome</keyword>
<protein>
    <recommendedName>
        <fullName evidence="6">BZIP domain-containing protein</fullName>
    </recommendedName>
</protein>
<dbReference type="PROSITE" id="PS00036">
    <property type="entry name" value="BZIP_BASIC"/>
    <property type="match status" value="1"/>
</dbReference>
<feature type="region of interest" description="Disordered" evidence="5">
    <location>
        <begin position="106"/>
        <end position="192"/>
    </location>
</feature>
<dbReference type="PROSITE" id="PS50217">
    <property type="entry name" value="BZIP"/>
    <property type="match status" value="1"/>
</dbReference>
<dbReference type="GO" id="GO:0003700">
    <property type="term" value="F:DNA-binding transcription factor activity"/>
    <property type="evidence" value="ECO:0007669"/>
    <property type="project" value="InterPro"/>
</dbReference>
<feature type="compositionally biased region" description="Basic and acidic residues" evidence="5">
    <location>
        <begin position="155"/>
        <end position="172"/>
    </location>
</feature>
<gene>
    <name evidence="7" type="ORF">B0J13DRAFT_562591</name>
</gene>
<evidence type="ECO:0000313" key="7">
    <source>
        <dbReference type="EMBL" id="KAH7131430.1"/>
    </source>
</evidence>
<dbReference type="PANTHER" id="PTHR19304">
    <property type="entry name" value="CYCLIC-AMP RESPONSE ELEMENT BINDING PROTEIN"/>
    <property type="match status" value="1"/>
</dbReference>
<dbReference type="Pfam" id="PF00170">
    <property type="entry name" value="bZIP_1"/>
    <property type="match status" value="1"/>
</dbReference>
<dbReference type="AlphaFoldDB" id="A0A9P9E3T1"/>
<evidence type="ECO:0000256" key="3">
    <source>
        <dbReference type="ARBA" id="ARBA00023163"/>
    </source>
</evidence>
<evidence type="ECO:0000256" key="4">
    <source>
        <dbReference type="ARBA" id="ARBA00023242"/>
    </source>
</evidence>
<feature type="domain" description="BZIP" evidence="6">
    <location>
        <begin position="183"/>
        <end position="246"/>
    </location>
</feature>
<dbReference type="EMBL" id="JAGMUU010000019">
    <property type="protein sequence ID" value="KAH7131430.1"/>
    <property type="molecule type" value="Genomic_DNA"/>
</dbReference>
<dbReference type="GO" id="GO:0005634">
    <property type="term" value="C:nucleus"/>
    <property type="evidence" value="ECO:0007669"/>
    <property type="project" value="UniProtKB-SubCell"/>
</dbReference>
<evidence type="ECO:0000256" key="2">
    <source>
        <dbReference type="ARBA" id="ARBA00023015"/>
    </source>
</evidence>
<comment type="caution">
    <text evidence="7">The sequence shown here is derived from an EMBL/GenBank/DDBJ whole genome shotgun (WGS) entry which is preliminary data.</text>
</comment>
<dbReference type="Proteomes" id="UP000717696">
    <property type="component" value="Unassembled WGS sequence"/>
</dbReference>